<keyword evidence="8" id="KW-0963">Cytoplasm</keyword>
<evidence type="ECO:0000256" key="6">
    <source>
        <dbReference type="ARBA" id="ARBA00019964"/>
    </source>
</evidence>
<comment type="subcellular location">
    <subcellularLocation>
        <location evidence="2">Cell projection</location>
        <location evidence="2">Dendrite</location>
    </subcellularLocation>
    <subcellularLocation>
        <location evidence="1">Cytoplasm</location>
        <location evidence="1">Stress granule</location>
    </subcellularLocation>
    <subcellularLocation>
        <location evidence="4">Cytoplasm</location>
        <location evidence="4">Perinuclear region</location>
    </subcellularLocation>
    <subcellularLocation>
        <location evidence="3">Nucleus speckle</location>
    </subcellularLocation>
</comment>
<evidence type="ECO:0000256" key="7">
    <source>
        <dbReference type="ARBA" id="ARBA00022448"/>
    </source>
</evidence>
<feature type="compositionally biased region" description="Polar residues" evidence="18">
    <location>
        <begin position="18"/>
        <end position="35"/>
    </location>
</feature>
<keyword evidence="7" id="KW-0813">Transport</keyword>
<keyword evidence="14" id="KW-0866">Nonsense-mediated mRNA decay</keyword>
<feature type="compositionally biased region" description="Basic and acidic residues" evidence="18">
    <location>
        <begin position="685"/>
        <end position="700"/>
    </location>
</feature>
<feature type="compositionally biased region" description="Low complexity" evidence="18">
    <location>
        <begin position="656"/>
        <end position="679"/>
    </location>
</feature>
<evidence type="ECO:0000256" key="5">
    <source>
        <dbReference type="ARBA" id="ARBA00009548"/>
    </source>
</evidence>
<keyword evidence="21" id="KW-1185">Reference proteome</keyword>
<evidence type="ECO:0000256" key="17">
    <source>
        <dbReference type="ARBA" id="ARBA00023273"/>
    </source>
</evidence>
<feature type="region of interest" description="Disordered" evidence="18">
    <location>
        <begin position="636"/>
        <end position="715"/>
    </location>
</feature>
<evidence type="ECO:0000256" key="3">
    <source>
        <dbReference type="ARBA" id="ARBA00004324"/>
    </source>
</evidence>
<dbReference type="GO" id="GO:0051028">
    <property type="term" value="P:mRNA transport"/>
    <property type="evidence" value="ECO:0007669"/>
    <property type="project" value="UniProtKB-KW"/>
</dbReference>
<dbReference type="GO" id="GO:0010494">
    <property type="term" value="C:cytoplasmic stress granule"/>
    <property type="evidence" value="ECO:0007669"/>
    <property type="project" value="UniProtKB-SubCell"/>
</dbReference>
<dbReference type="GO" id="GO:0030425">
    <property type="term" value="C:dendrite"/>
    <property type="evidence" value="ECO:0007669"/>
    <property type="project" value="UniProtKB-SubCell"/>
</dbReference>
<comment type="similarity">
    <text evidence="5">Belongs to the CASC3 family.</text>
</comment>
<evidence type="ECO:0000259" key="19">
    <source>
        <dbReference type="SMART" id="SM01044"/>
    </source>
</evidence>
<feature type="compositionally biased region" description="Polar residues" evidence="18">
    <location>
        <begin position="92"/>
        <end position="101"/>
    </location>
</feature>
<feature type="region of interest" description="Disordered" evidence="18">
    <location>
        <begin position="469"/>
        <end position="491"/>
    </location>
</feature>
<keyword evidence="16" id="KW-0539">Nucleus</keyword>
<evidence type="ECO:0000256" key="2">
    <source>
        <dbReference type="ARBA" id="ARBA00004279"/>
    </source>
</evidence>
<feature type="compositionally biased region" description="Polar residues" evidence="18">
    <location>
        <begin position="326"/>
        <end position="340"/>
    </location>
</feature>
<feature type="compositionally biased region" description="Basic and acidic residues" evidence="18">
    <location>
        <begin position="102"/>
        <end position="146"/>
    </location>
</feature>
<evidence type="ECO:0000256" key="1">
    <source>
        <dbReference type="ARBA" id="ARBA00004210"/>
    </source>
</evidence>
<dbReference type="AlphaFoldDB" id="A0AAV1L7P7"/>
<proteinExistence type="inferred from homology"/>
<evidence type="ECO:0000256" key="4">
    <source>
        <dbReference type="ARBA" id="ARBA00004556"/>
    </source>
</evidence>
<feature type="compositionally biased region" description="Polar residues" evidence="18">
    <location>
        <begin position="262"/>
        <end position="273"/>
    </location>
</feature>
<feature type="compositionally biased region" description="Low complexity" evidence="18">
    <location>
        <begin position="481"/>
        <end position="491"/>
    </location>
</feature>
<keyword evidence="12" id="KW-0810">Translation regulation</keyword>
<evidence type="ECO:0000256" key="8">
    <source>
        <dbReference type="ARBA" id="ARBA00022490"/>
    </source>
</evidence>
<feature type="compositionally biased region" description="Polar residues" evidence="18">
    <location>
        <begin position="442"/>
        <end position="454"/>
    </location>
</feature>
<evidence type="ECO:0000256" key="15">
    <source>
        <dbReference type="ARBA" id="ARBA00023187"/>
    </source>
</evidence>
<name>A0AAV1L7P7_9NEOP</name>
<reference evidence="20 21" key="1">
    <citation type="submission" date="2023-11" db="EMBL/GenBank/DDBJ databases">
        <authorList>
            <person name="Hedman E."/>
            <person name="Englund M."/>
            <person name="Stromberg M."/>
            <person name="Nyberg Akerstrom W."/>
            <person name="Nylinder S."/>
            <person name="Jareborg N."/>
            <person name="Kallberg Y."/>
            <person name="Kronander E."/>
        </authorList>
    </citation>
    <scope>NUCLEOTIDE SEQUENCE [LARGE SCALE GENOMIC DNA]</scope>
</reference>
<dbReference type="GO" id="GO:0005681">
    <property type="term" value="C:spliceosomal complex"/>
    <property type="evidence" value="ECO:0007669"/>
    <property type="project" value="UniProtKB-KW"/>
</dbReference>
<protein>
    <recommendedName>
        <fullName evidence="6">Protein CASC3</fullName>
    </recommendedName>
</protein>
<keyword evidence="10" id="KW-0747">Spliceosome</keyword>
<dbReference type="GO" id="GO:0016607">
    <property type="term" value="C:nuclear speck"/>
    <property type="evidence" value="ECO:0007669"/>
    <property type="project" value="UniProtKB-SubCell"/>
</dbReference>
<dbReference type="GO" id="GO:0006397">
    <property type="term" value="P:mRNA processing"/>
    <property type="evidence" value="ECO:0007669"/>
    <property type="project" value="UniProtKB-KW"/>
</dbReference>
<feature type="compositionally biased region" description="Low complexity" evidence="18">
    <location>
        <begin position="395"/>
        <end position="431"/>
    </location>
</feature>
<dbReference type="PANTHER" id="PTHR13434">
    <property type="entry name" value="PROTEIN CASC3"/>
    <property type="match status" value="1"/>
</dbReference>
<dbReference type="SMART" id="SM01044">
    <property type="entry name" value="Btz"/>
    <property type="match status" value="1"/>
</dbReference>
<keyword evidence="15" id="KW-0508">mRNA splicing</keyword>
<evidence type="ECO:0000256" key="9">
    <source>
        <dbReference type="ARBA" id="ARBA00022664"/>
    </source>
</evidence>
<evidence type="ECO:0000313" key="21">
    <source>
        <dbReference type="Proteomes" id="UP001314205"/>
    </source>
</evidence>
<dbReference type="EMBL" id="CAVLGL010000086">
    <property type="protein sequence ID" value="CAK1591276.1"/>
    <property type="molecule type" value="Genomic_DNA"/>
</dbReference>
<feature type="compositionally biased region" description="Polar residues" evidence="18">
    <location>
        <begin position="286"/>
        <end position="304"/>
    </location>
</feature>
<dbReference type="PANTHER" id="PTHR13434:SF0">
    <property type="entry name" value="PROTEIN CASC3"/>
    <property type="match status" value="1"/>
</dbReference>
<evidence type="ECO:0000256" key="11">
    <source>
        <dbReference type="ARBA" id="ARBA00022816"/>
    </source>
</evidence>
<dbReference type="GO" id="GO:0048471">
    <property type="term" value="C:perinuclear region of cytoplasm"/>
    <property type="evidence" value="ECO:0007669"/>
    <property type="project" value="UniProtKB-SubCell"/>
</dbReference>
<feature type="compositionally biased region" description="Basic and acidic residues" evidence="18">
    <location>
        <begin position="1"/>
        <end position="11"/>
    </location>
</feature>
<evidence type="ECO:0000256" key="18">
    <source>
        <dbReference type="SAM" id="MobiDB-lite"/>
    </source>
</evidence>
<feature type="domain" description="Btz" evidence="19">
    <location>
        <begin position="32"/>
        <end position="159"/>
    </location>
</feature>
<dbReference type="GO" id="GO:0003729">
    <property type="term" value="F:mRNA binding"/>
    <property type="evidence" value="ECO:0007669"/>
    <property type="project" value="InterPro"/>
</dbReference>
<feature type="region of interest" description="Disordered" evidence="18">
    <location>
        <begin position="607"/>
        <end position="626"/>
    </location>
</feature>
<dbReference type="GO" id="GO:0008380">
    <property type="term" value="P:RNA splicing"/>
    <property type="evidence" value="ECO:0007669"/>
    <property type="project" value="UniProtKB-KW"/>
</dbReference>
<keyword evidence="17" id="KW-0966">Cell projection</keyword>
<keyword evidence="11" id="KW-0509">mRNA transport</keyword>
<feature type="compositionally biased region" description="Basic and acidic residues" evidence="18">
    <location>
        <begin position="45"/>
        <end position="63"/>
    </location>
</feature>
<accession>A0AAV1L7P7</accession>
<organism evidence="20 21">
    <name type="scientific">Parnassius mnemosyne</name>
    <name type="common">clouded apollo</name>
    <dbReference type="NCBI Taxonomy" id="213953"/>
    <lineage>
        <taxon>Eukaryota</taxon>
        <taxon>Metazoa</taxon>
        <taxon>Ecdysozoa</taxon>
        <taxon>Arthropoda</taxon>
        <taxon>Hexapoda</taxon>
        <taxon>Insecta</taxon>
        <taxon>Pterygota</taxon>
        <taxon>Neoptera</taxon>
        <taxon>Endopterygota</taxon>
        <taxon>Lepidoptera</taxon>
        <taxon>Glossata</taxon>
        <taxon>Ditrysia</taxon>
        <taxon>Papilionoidea</taxon>
        <taxon>Papilionidae</taxon>
        <taxon>Parnassiinae</taxon>
        <taxon>Parnassini</taxon>
        <taxon>Parnassius</taxon>
        <taxon>Driopa</taxon>
    </lineage>
</organism>
<evidence type="ECO:0000256" key="13">
    <source>
        <dbReference type="ARBA" id="ARBA00022884"/>
    </source>
</evidence>
<dbReference type="Proteomes" id="UP001314205">
    <property type="component" value="Unassembled WGS sequence"/>
</dbReference>
<feature type="compositionally biased region" description="Low complexity" evidence="18">
    <location>
        <begin position="341"/>
        <end position="366"/>
    </location>
</feature>
<dbReference type="InterPro" id="IPR018545">
    <property type="entry name" value="Btz_dom"/>
</dbReference>
<keyword evidence="13" id="KW-0694">RNA-binding</keyword>
<keyword evidence="9" id="KW-0507">mRNA processing</keyword>
<evidence type="ECO:0000256" key="12">
    <source>
        <dbReference type="ARBA" id="ARBA00022845"/>
    </source>
</evidence>
<dbReference type="InterPro" id="IPR028544">
    <property type="entry name" value="CASC3"/>
</dbReference>
<dbReference type="Pfam" id="PF09405">
    <property type="entry name" value="Btz"/>
    <property type="match status" value="1"/>
</dbReference>
<evidence type="ECO:0000256" key="10">
    <source>
        <dbReference type="ARBA" id="ARBA00022728"/>
    </source>
</evidence>
<dbReference type="GO" id="GO:0035145">
    <property type="term" value="C:exon-exon junction complex"/>
    <property type="evidence" value="ECO:0007669"/>
    <property type="project" value="InterPro"/>
</dbReference>
<evidence type="ECO:0000313" key="20">
    <source>
        <dbReference type="EMBL" id="CAK1591276.1"/>
    </source>
</evidence>
<evidence type="ECO:0000256" key="16">
    <source>
        <dbReference type="ARBA" id="ARBA00023242"/>
    </source>
</evidence>
<feature type="region of interest" description="Disordered" evidence="18">
    <location>
        <begin position="1"/>
        <end position="454"/>
    </location>
</feature>
<dbReference type="GO" id="GO:0006417">
    <property type="term" value="P:regulation of translation"/>
    <property type="evidence" value="ECO:0007669"/>
    <property type="project" value="UniProtKB-KW"/>
</dbReference>
<feature type="compositionally biased region" description="Basic residues" evidence="18">
    <location>
        <begin position="214"/>
        <end position="226"/>
    </location>
</feature>
<gene>
    <name evidence="20" type="ORF">PARMNEM_LOCUS11538</name>
</gene>
<dbReference type="GO" id="GO:0000184">
    <property type="term" value="P:nuclear-transcribed mRNA catabolic process, nonsense-mediated decay"/>
    <property type="evidence" value="ECO:0007669"/>
    <property type="project" value="UniProtKB-KW"/>
</dbReference>
<feature type="compositionally biased region" description="Polar residues" evidence="18">
    <location>
        <begin position="227"/>
        <end position="248"/>
    </location>
</feature>
<sequence length="715" mass="80111">MTSVARRREQDDSGEFSDASQDIDQSNSANDGVQNESDYDSAASESEHSDRDPESQESERRVDDDEDRSNPQYIPKRGTFYEHDDRTAASGEESTNTTSDVASEKKEGSEAPAERRRPPRKSETVNKWSHDKYNENEQMPKSREELVAIYGYDIRNEDAPPHARRNRRYGRGPNKYTRTWEDEEAYRRQAAAQQPHRKPPNPEEFPELDAPGKKFNKKARAPRPRSKSQPASNESSDRGSQLRRNASIKTPKSKPTPKPNIVKQNPVNKSMSKTPVKDKLPPLENLTITTTVVNNSDGQTQPQRRVSAAVAQQRPVPTEQGKRKPTVNQPPQQNNVMTSKQPAQQQPVPQQQKPQQQQQQNQQPQQTSGAESKAGGSKRYSSLRQRPLAEPYSPQQPQQQQPLQQPQPQQQTQQQPPQQPQQQQQQTQQQQHRYHGEYAGNTPPQTQHQGSPVPQIHPQQLIHQVHRNTTVNQPHGPSPPHQALQQQQHSQQVRLGILEQPPQMVSHPHHSIHNIPPQHSIGQLQPAQGYAPPAMMPAQFMQQGGSGAVYSGPAMFAQPPAAYPHQIYPHHNYATQAGGVTYYNCAEQEPPPPQPRAQRRPTAAIPIVRPAAPERPANSTEKDNIDRIVENMFVRKPWPAQGAEASKEKSQENRSSQEPQSKESSQPNSLTSSSISTDSKPAESTQKEAEDSSKSEKEVAESEASVPQESISTDA</sequence>
<evidence type="ECO:0000256" key="14">
    <source>
        <dbReference type="ARBA" id="ARBA00023161"/>
    </source>
</evidence>
<comment type="caution">
    <text evidence="20">The sequence shown here is derived from an EMBL/GenBank/DDBJ whole genome shotgun (WGS) entry which is preliminary data.</text>
</comment>